<accession>A0A9W8PT22</accession>
<dbReference type="AlphaFoldDB" id="A0A9W8PT22"/>
<protein>
    <submittedName>
        <fullName evidence="2">Uncharacterized protein</fullName>
    </submittedName>
</protein>
<comment type="caution">
    <text evidence="2">The sequence shown here is derived from an EMBL/GenBank/DDBJ whole genome shotgun (WGS) entry which is preliminary data.</text>
</comment>
<name>A0A9W8PT22_9HYPO</name>
<reference evidence="2" key="1">
    <citation type="submission" date="2022-10" db="EMBL/GenBank/DDBJ databases">
        <title>Fusarium specimens isolated from Avocado Roots.</title>
        <authorList>
            <person name="Stajich J."/>
            <person name="Roper C."/>
            <person name="Heimlech-Rivalta G."/>
        </authorList>
    </citation>
    <scope>NUCLEOTIDE SEQUENCE</scope>
    <source>
        <strain evidence="2">CF00143</strain>
    </source>
</reference>
<proteinExistence type="predicted"/>
<evidence type="ECO:0000313" key="3">
    <source>
        <dbReference type="Proteomes" id="UP001152130"/>
    </source>
</evidence>
<sequence length="266" mass="29720">MASSLRCTLIFPDDPFRPSYEPIPSDPANKNVFVNLKKEGVEISFPQQGDHGQTLYRPDHEPTDSMHRIMIALPPNGCVVRIQRLIAASNKTSLYHAATGQKIEDVWMTSIRFEKDRSPQIIGYETPYNGTNVTVSNYINKGTLVCGVASLAQILQLTELILLVPGQLSHLSELVEPFKIRDKPDDVEWTVETGLDAVMAPLEADVLAVEANARAIRDRDVQRARETAPDYNLQRESVSAALDQLCLAQDKETDDSEDDNSHLREH</sequence>
<gene>
    <name evidence="2" type="ORF">NW766_005796</name>
</gene>
<dbReference type="EMBL" id="JAPDHF010000007">
    <property type="protein sequence ID" value="KAJ4015453.1"/>
    <property type="molecule type" value="Genomic_DNA"/>
</dbReference>
<organism evidence="2 3">
    <name type="scientific">Fusarium irregulare</name>
    <dbReference type="NCBI Taxonomy" id="2494466"/>
    <lineage>
        <taxon>Eukaryota</taxon>
        <taxon>Fungi</taxon>
        <taxon>Dikarya</taxon>
        <taxon>Ascomycota</taxon>
        <taxon>Pezizomycotina</taxon>
        <taxon>Sordariomycetes</taxon>
        <taxon>Hypocreomycetidae</taxon>
        <taxon>Hypocreales</taxon>
        <taxon>Nectriaceae</taxon>
        <taxon>Fusarium</taxon>
        <taxon>Fusarium incarnatum-equiseti species complex</taxon>
    </lineage>
</organism>
<feature type="region of interest" description="Disordered" evidence="1">
    <location>
        <begin position="246"/>
        <end position="266"/>
    </location>
</feature>
<evidence type="ECO:0000256" key="1">
    <source>
        <dbReference type="SAM" id="MobiDB-lite"/>
    </source>
</evidence>
<evidence type="ECO:0000313" key="2">
    <source>
        <dbReference type="EMBL" id="KAJ4015453.1"/>
    </source>
</evidence>
<dbReference type="Proteomes" id="UP001152130">
    <property type="component" value="Unassembled WGS sequence"/>
</dbReference>
<keyword evidence="3" id="KW-1185">Reference proteome</keyword>